<dbReference type="OrthoDB" id="9803125at2"/>
<sequence>MKLPTTRAETLTGALHRRVSRRGVLKLGALALVAQSFGWGAAAPGRPAAPSLSDLDAELGVYPFALPELPYPYDALAPAIDAETMRLHHEAHHRSYVERLNAALADVPEFHGLPFSRLLIDLTALPTALGTAVRNHGGGHLNHTLWWGWLEPGGPAAPPSALRRALEGAFGSTESFRERLLGAAAAHFGSGWAWLVLDAAGRLRVRTTRNQDSPVMDGELPVLGVDVWEHAYYLTYRNRRGEYLENLWRLVNWDAVARAYERAEAASKARGWVG</sequence>
<dbReference type="GO" id="GO:0046872">
    <property type="term" value="F:metal ion binding"/>
    <property type="evidence" value="ECO:0007669"/>
    <property type="project" value="UniProtKB-KW"/>
</dbReference>
<dbReference type="GO" id="GO:0004784">
    <property type="term" value="F:superoxide dismutase activity"/>
    <property type="evidence" value="ECO:0007669"/>
    <property type="project" value="UniProtKB-EC"/>
</dbReference>
<keyword evidence="3" id="KW-0479">Metal-binding</keyword>
<dbReference type="PANTHER" id="PTHR43595">
    <property type="entry name" value="37S RIBOSOMAL PROTEIN S26, MITOCHONDRIAL"/>
    <property type="match status" value="1"/>
</dbReference>
<dbReference type="InterPro" id="IPR006311">
    <property type="entry name" value="TAT_signal"/>
</dbReference>
<dbReference type="STRING" id="649638.Trad_1500"/>
<dbReference type="HOGENOM" id="CLU_031625_0_1_0"/>
<dbReference type="Gene3D" id="3.55.40.20">
    <property type="entry name" value="Iron/manganese superoxide dismutase, C-terminal domain"/>
    <property type="match status" value="1"/>
</dbReference>
<name>D7CXL9_TRURR</name>
<evidence type="ECO:0000259" key="5">
    <source>
        <dbReference type="Pfam" id="PF00081"/>
    </source>
</evidence>
<dbReference type="KEGG" id="tra:Trad_1500"/>
<evidence type="ECO:0000256" key="4">
    <source>
        <dbReference type="ARBA" id="ARBA00023002"/>
    </source>
</evidence>
<dbReference type="GO" id="GO:0005737">
    <property type="term" value="C:cytoplasm"/>
    <property type="evidence" value="ECO:0007669"/>
    <property type="project" value="TreeGrafter"/>
</dbReference>
<dbReference type="Pfam" id="PF00081">
    <property type="entry name" value="Sod_Fe_N"/>
    <property type="match status" value="1"/>
</dbReference>
<comment type="similarity">
    <text evidence="1">Belongs to the iron/manganese superoxide dismutase family.</text>
</comment>
<dbReference type="InterPro" id="IPR019832">
    <property type="entry name" value="Mn/Fe_SOD_C"/>
</dbReference>
<proteinExistence type="inferred from homology"/>
<dbReference type="eggNOG" id="COG0605">
    <property type="taxonomic scope" value="Bacteria"/>
</dbReference>
<evidence type="ECO:0000256" key="3">
    <source>
        <dbReference type="ARBA" id="ARBA00022723"/>
    </source>
</evidence>
<feature type="domain" description="Manganese/iron superoxide dismutase N-terminal" evidence="5">
    <location>
        <begin position="64"/>
        <end position="150"/>
    </location>
</feature>
<dbReference type="AlphaFoldDB" id="D7CXL9"/>
<organism evidence="7 8">
    <name type="scientific">Truepera radiovictrix (strain DSM 17093 / CIP 108686 / LMG 22925 / RQ-24)</name>
    <dbReference type="NCBI Taxonomy" id="649638"/>
    <lineage>
        <taxon>Bacteria</taxon>
        <taxon>Thermotogati</taxon>
        <taxon>Deinococcota</taxon>
        <taxon>Deinococci</taxon>
        <taxon>Trueperales</taxon>
        <taxon>Trueperaceae</taxon>
        <taxon>Truepera</taxon>
    </lineage>
</organism>
<accession>D7CXL9</accession>
<dbReference type="InterPro" id="IPR036324">
    <property type="entry name" value="Mn/Fe_SOD_N_sf"/>
</dbReference>
<protein>
    <recommendedName>
        <fullName evidence="2">superoxide dismutase</fullName>
        <ecNumber evidence="2">1.15.1.1</ecNumber>
    </recommendedName>
</protein>
<dbReference type="SUPFAM" id="SSF54719">
    <property type="entry name" value="Fe,Mn superoxide dismutase (SOD), C-terminal domain"/>
    <property type="match status" value="1"/>
</dbReference>
<dbReference type="InterPro" id="IPR001189">
    <property type="entry name" value="Mn/Fe_SOD"/>
</dbReference>
<dbReference type="PROSITE" id="PS00088">
    <property type="entry name" value="SOD_MN"/>
    <property type="match status" value="1"/>
</dbReference>
<dbReference type="PRINTS" id="PR01703">
    <property type="entry name" value="MNSODISMTASE"/>
</dbReference>
<dbReference type="PROSITE" id="PS51318">
    <property type="entry name" value="TAT"/>
    <property type="match status" value="1"/>
</dbReference>
<feature type="domain" description="Manganese/iron superoxide dismutase C-terminal" evidence="6">
    <location>
        <begin position="160"/>
        <end position="258"/>
    </location>
</feature>
<dbReference type="Pfam" id="PF02777">
    <property type="entry name" value="Sod_Fe_C"/>
    <property type="match status" value="1"/>
</dbReference>
<reference evidence="8" key="1">
    <citation type="submission" date="2010-05" db="EMBL/GenBank/DDBJ databases">
        <title>The complete genome of Truepera radiovictris DSM 17093.</title>
        <authorList>
            <consortium name="US DOE Joint Genome Institute (JGI-PGF)"/>
            <person name="Lucas S."/>
            <person name="Copeland A."/>
            <person name="Lapidus A."/>
            <person name="Glavina del Rio T."/>
            <person name="Dalin E."/>
            <person name="Tice H."/>
            <person name="Bruce D."/>
            <person name="Goodwin L."/>
            <person name="Pitluck S."/>
            <person name="Kyrpides N."/>
            <person name="Mavromatis K."/>
            <person name="Ovchinnikova G."/>
            <person name="Munk A.C."/>
            <person name="Detter J.C."/>
            <person name="Han C."/>
            <person name="Tapia R."/>
            <person name="Land M."/>
            <person name="Hauser L."/>
            <person name="Markowitz V."/>
            <person name="Cheng J.-F."/>
            <person name="Hugenholtz P."/>
            <person name="Woyke T."/>
            <person name="Wu D."/>
            <person name="Tindall B."/>
            <person name="Pomrenke H.G."/>
            <person name="Brambilla E."/>
            <person name="Klenk H.-P."/>
            <person name="Eisen J.A."/>
        </authorList>
    </citation>
    <scope>NUCLEOTIDE SEQUENCE [LARGE SCALE GENOMIC DNA]</scope>
    <source>
        <strain evidence="8">DSM 17093 / CIP 108686 / LMG 22925 / RQ-24</strain>
    </source>
</reference>
<dbReference type="InterPro" id="IPR019833">
    <property type="entry name" value="Mn/Fe_SOD_BS"/>
</dbReference>
<dbReference type="SUPFAM" id="SSF46609">
    <property type="entry name" value="Fe,Mn superoxide dismutase (SOD), N-terminal domain"/>
    <property type="match status" value="1"/>
</dbReference>
<keyword evidence="8" id="KW-1185">Reference proteome</keyword>
<dbReference type="Gene3D" id="1.10.287.990">
    <property type="entry name" value="Fe,Mn superoxide dismutase (SOD) domain"/>
    <property type="match status" value="1"/>
</dbReference>
<dbReference type="EMBL" id="CP002049">
    <property type="protein sequence ID" value="ADI14621.1"/>
    <property type="molecule type" value="Genomic_DNA"/>
</dbReference>
<evidence type="ECO:0000313" key="8">
    <source>
        <dbReference type="Proteomes" id="UP000000379"/>
    </source>
</evidence>
<evidence type="ECO:0000256" key="2">
    <source>
        <dbReference type="ARBA" id="ARBA00012682"/>
    </source>
</evidence>
<dbReference type="InterPro" id="IPR036314">
    <property type="entry name" value="SOD_C_sf"/>
</dbReference>
<evidence type="ECO:0000259" key="6">
    <source>
        <dbReference type="Pfam" id="PF02777"/>
    </source>
</evidence>
<keyword evidence="4 7" id="KW-0560">Oxidoreductase</keyword>
<dbReference type="Proteomes" id="UP000000379">
    <property type="component" value="Chromosome"/>
</dbReference>
<dbReference type="EC" id="1.15.1.1" evidence="2"/>
<evidence type="ECO:0000313" key="7">
    <source>
        <dbReference type="EMBL" id="ADI14621.1"/>
    </source>
</evidence>
<gene>
    <name evidence="7" type="ordered locus">Trad_1500</name>
</gene>
<evidence type="ECO:0000256" key="1">
    <source>
        <dbReference type="ARBA" id="ARBA00008714"/>
    </source>
</evidence>
<dbReference type="InterPro" id="IPR019831">
    <property type="entry name" value="Mn/Fe_SOD_N"/>
</dbReference>
<dbReference type="RefSeq" id="WP_013177989.1">
    <property type="nucleotide sequence ID" value="NC_014221.1"/>
</dbReference>
<reference evidence="7 8" key="2">
    <citation type="journal article" date="2011" name="Stand. Genomic Sci.">
        <title>Complete genome sequence of Truepera radiovictrix type strain (RQ-24).</title>
        <authorList>
            <person name="Ivanova N."/>
            <person name="Rohde C."/>
            <person name="Munk C."/>
            <person name="Nolan M."/>
            <person name="Lucas S."/>
            <person name="Del Rio T.G."/>
            <person name="Tice H."/>
            <person name="Deshpande S."/>
            <person name="Cheng J.F."/>
            <person name="Tapia R."/>
            <person name="Han C."/>
            <person name="Goodwin L."/>
            <person name="Pitluck S."/>
            <person name="Liolios K."/>
            <person name="Mavromatis K."/>
            <person name="Mikhailova N."/>
            <person name="Pati A."/>
            <person name="Chen A."/>
            <person name="Palaniappan K."/>
            <person name="Land M."/>
            <person name="Hauser L."/>
            <person name="Chang Y.J."/>
            <person name="Jeffries C.D."/>
            <person name="Brambilla E."/>
            <person name="Rohde M."/>
            <person name="Goker M."/>
            <person name="Tindall B.J."/>
            <person name="Woyke T."/>
            <person name="Bristow J."/>
            <person name="Eisen J.A."/>
            <person name="Markowitz V."/>
            <person name="Hugenholtz P."/>
            <person name="Kyrpides N.C."/>
            <person name="Klenk H.P."/>
            <person name="Lapidus A."/>
        </authorList>
    </citation>
    <scope>NUCLEOTIDE SEQUENCE [LARGE SCALE GENOMIC DNA]</scope>
    <source>
        <strain evidence="8">DSM 17093 / CIP 108686 / LMG 22925 / RQ-24</strain>
    </source>
</reference>
<dbReference type="PANTHER" id="PTHR43595:SF2">
    <property type="entry name" value="SMALL RIBOSOMAL SUBUNIT PROTEIN MS42"/>
    <property type="match status" value="1"/>
</dbReference>